<dbReference type="OrthoDB" id="2078986at2"/>
<evidence type="ECO:0000313" key="1">
    <source>
        <dbReference type="EMBL" id="SFQ19284.1"/>
    </source>
</evidence>
<proteinExistence type="predicted"/>
<organism evidence="1 2">
    <name type="scientific">Caldicoprobacter faecalis</name>
    <dbReference type="NCBI Taxonomy" id="937334"/>
    <lineage>
        <taxon>Bacteria</taxon>
        <taxon>Bacillati</taxon>
        <taxon>Bacillota</taxon>
        <taxon>Clostridia</taxon>
        <taxon>Caldicoprobacterales</taxon>
        <taxon>Caldicoprobacteraceae</taxon>
        <taxon>Caldicoprobacter</taxon>
    </lineage>
</organism>
<name>A0A1I5WHN6_9FIRM</name>
<dbReference type="AlphaFoldDB" id="A0A1I5WHN6"/>
<reference evidence="1 2" key="1">
    <citation type="submission" date="2016-10" db="EMBL/GenBank/DDBJ databases">
        <authorList>
            <person name="de Groot N.N."/>
        </authorList>
    </citation>
    <scope>NUCLEOTIDE SEQUENCE [LARGE SCALE GENOMIC DNA]</scope>
    <source>
        <strain evidence="1 2">DSM 20678</strain>
    </source>
</reference>
<evidence type="ECO:0000313" key="2">
    <source>
        <dbReference type="Proteomes" id="UP000198577"/>
    </source>
</evidence>
<keyword evidence="2" id="KW-1185">Reference proteome</keyword>
<dbReference type="Proteomes" id="UP000198577">
    <property type="component" value="Unassembled WGS sequence"/>
</dbReference>
<dbReference type="EMBL" id="FOXR01000017">
    <property type="protein sequence ID" value="SFQ19284.1"/>
    <property type="molecule type" value="Genomic_DNA"/>
</dbReference>
<protein>
    <submittedName>
        <fullName evidence="1">CRISPR-associated protein, Csx11 family</fullName>
    </submittedName>
</protein>
<dbReference type="InterPro" id="IPR014055">
    <property type="entry name" value="CRISPR-assoc_prot_Csx11"/>
</dbReference>
<gene>
    <name evidence="1" type="ORF">SAMN05444406_1179</name>
</gene>
<dbReference type="STRING" id="937334.SAMN05444406_1179"/>
<dbReference type="RefSeq" id="WP_092282399.1">
    <property type="nucleotide sequence ID" value="NZ_FOXR01000017.1"/>
</dbReference>
<sequence>MPGLNLKNLKDYRDEILKIEIVSLLALWGKMNPDKLNKANIILHGLKSLSDWENVLKNKTVKILTENFDLWNDFLRSWREWRSRRNKNYLLQVLYGIGESLNSGIDKGSPSGDVKIKPEYERWIANPFGSFKKKIIYLQWDETCINNKFSEIKQSIDGLLGSGNISWEDVTNIKEKIEKIFSGLLSDDRFPANEISLWDQVYMATTMFKASLAEYVLNNDIVQDLPKRNEIKWRILGIQYDKLGLSERGYKPAQIQWYRETAKEIDEEVKKLMEYDYPIGNEIYRDETGIYFLIGEKLGEDIPEDNIGQLNPDLSEIYERILCIFKHKSLDEFYPAIFVTKASRGLVNLGYLVEKARENFLKADWRKKNIEICIENSKTGKAVGICQLCGQRMVFESNRKDESKYICKECDKNKTQGRIKKWVEDTSKETIWMDELKDEHGRVALVTMKFELKHWLNGDMLNSFLINQTDYLDMFNLSIKTIKAIRELYIKNALDSDSYRLKNGKFNQQLALEVENIIAPVSDSTLLRSYGGIKLCLENGNLKLVDRSNNQQDLKTLLNNDKFNSFIKIFDFKLFKLLAKEAYTGCQGNKETFDDFIRQIFFGSVAGTHWEDWIKQSLLNLKINWHGEFIDWSRLTDQDINFLSTILLQFLLRKNPSPARLRRVWESTKEFFEEIERNICDYAGIPEERKKRYHWDNSGIPEGEYRDGDAIFWSDQKNVNKVYLISYLKDLPEAFRLKEYARRDSDEGKEHVRELQLRDGKRETYQPYMSITDPTPVSWQFIIPAEYVPNLIDNVIKKYNEHFRFVYGKLPLHIGVVIQDYKKPLYVGIKALRRIRRDIEDVEKLEINVKVSQIKDKLKCQRLEESLNDTQSYYSLYWGEHNKGYEFYVKPAGTQGYHRKWICPIGSIDDDKSVCIIPNTFDFEFLDTNSRRNDIRYARDSGYKRAVEMKRNRPYEIETFWEKFKVFRDVFGEDKYSTRLQKLVSMIYGKLDFKDDSLAIFMTSAFINTLEPKKDERILKMILQIFDIEESSVKSDGKLDTSKLYRQLMAKLNRESLKLFLDMFEFWHRTLKEV</sequence>
<dbReference type="NCBIfam" id="TIGR02682">
    <property type="entry name" value="cas_csx11"/>
    <property type="match status" value="1"/>
</dbReference>
<accession>A0A1I5WHN6</accession>